<dbReference type="AlphaFoldDB" id="A0A5D4UG91"/>
<dbReference type="EMBL" id="VTEZ01000002">
    <property type="protein sequence ID" value="TYS86545.1"/>
    <property type="molecule type" value="Genomic_DNA"/>
</dbReference>
<organism evidence="2 3">
    <name type="scientific">Rossellomorea aquimaris</name>
    <dbReference type="NCBI Taxonomy" id="189382"/>
    <lineage>
        <taxon>Bacteria</taxon>
        <taxon>Bacillati</taxon>
        <taxon>Bacillota</taxon>
        <taxon>Bacilli</taxon>
        <taxon>Bacillales</taxon>
        <taxon>Bacillaceae</taxon>
        <taxon>Rossellomorea</taxon>
    </lineage>
</organism>
<name>A0A5D4UG91_9BACI</name>
<accession>A0A5D4UG91</accession>
<dbReference type="Pfam" id="PF11122">
    <property type="entry name" value="Spore-coat_CotD"/>
    <property type="match status" value="1"/>
</dbReference>
<sequence length="112" mass="11966">MYKRPRPNQVLPAVMHPTKCCVNQSCNTYEVPHIHPTHTTNVNNVMYQHKHYFPQTQSQVDSVSHQHFNCGGGPGGPGGPQGPGGPGGPGFGPGFGPGPRPRPPFGPYGMGR</sequence>
<evidence type="ECO:0000256" key="1">
    <source>
        <dbReference type="SAM" id="MobiDB-lite"/>
    </source>
</evidence>
<protein>
    <submittedName>
        <fullName evidence="2">Spore coat protein CotD</fullName>
    </submittedName>
</protein>
<keyword evidence="2" id="KW-0946">Virion</keyword>
<gene>
    <name evidence="2" type="ORF">FZC85_05930</name>
</gene>
<proteinExistence type="predicted"/>
<comment type="caution">
    <text evidence="2">The sequence shown here is derived from an EMBL/GenBank/DDBJ whole genome shotgun (WGS) entry which is preliminary data.</text>
</comment>
<feature type="region of interest" description="Disordered" evidence="1">
    <location>
        <begin position="64"/>
        <end position="112"/>
    </location>
</feature>
<evidence type="ECO:0000313" key="2">
    <source>
        <dbReference type="EMBL" id="TYS86545.1"/>
    </source>
</evidence>
<feature type="compositionally biased region" description="Gly residues" evidence="1">
    <location>
        <begin position="70"/>
        <end position="95"/>
    </location>
</feature>
<feature type="compositionally biased region" description="Pro residues" evidence="1">
    <location>
        <begin position="96"/>
        <end position="106"/>
    </location>
</feature>
<dbReference type="OrthoDB" id="2455195at2"/>
<reference evidence="2 3" key="1">
    <citation type="submission" date="2019-08" db="EMBL/GenBank/DDBJ databases">
        <title>Bacillus genomes from the desert of Cuatro Cienegas, Coahuila.</title>
        <authorList>
            <person name="Olmedo-Alvarez G."/>
        </authorList>
    </citation>
    <scope>NUCLEOTIDE SEQUENCE [LARGE SCALE GENOMIC DNA]</scope>
    <source>
        <strain evidence="2 3">CH87b_3T</strain>
    </source>
</reference>
<keyword evidence="2" id="KW-0167">Capsid protein</keyword>
<dbReference type="RefSeq" id="WP_148969429.1">
    <property type="nucleotide sequence ID" value="NZ_CANLNA010000009.1"/>
</dbReference>
<dbReference type="InterPro" id="IPR020108">
    <property type="entry name" value="Spore_coat_CotD"/>
</dbReference>
<evidence type="ECO:0000313" key="3">
    <source>
        <dbReference type="Proteomes" id="UP000324269"/>
    </source>
</evidence>
<dbReference type="Proteomes" id="UP000324269">
    <property type="component" value="Unassembled WGS sequence"/>
</dbReference>